<keyword evidence="1 2" id="KW-0378">Hydrolase</keyword>
<name>C0QU34_PERMH</name>
<dbReference type="STRING" id="123214.PERMA_0409"/>
<dbReference type="NCBIfam" id="TIGR01488">
    <property type="entry name" value="HAD-SF-IB"/>
    <property type="match status" value="1"/>
</dbReference>
<evidence type="ECO:0000256" key="1">
    <source>
        <dbReference type="ARBA" id="ARBA00022801"/>
    </source>
</evidence>
<organism evidence="2 3">
    <name type="scientific">Persephonella marina (strain DSM 14350 / EX-H1)</name>
    <dbReference type="NCBI Taxonomy" id="123214"/>
    <lineage>
        <taxon>Bacteria</taxon>
        <taxon>Pseudomonadati</taxon>
        <taxon>Aquificota</taxon>
        <taxon>Aquificia</taxon>
        <taxon>Aquificales</taxon>
        <taxon>Hydrogenothermaceae</taxon>
        <taxon>Persephonella</taxon>
    </lineage>
</organism>
<dbReference type="Gene3D" id="3.90.1470.20">
    <property type="match status" value="1"/>
</dbReference>
<dbReference type="Proteomes" id="UP000001366">
    <property type="component" value="Chromosome"/>
</dbReference>
<keyword evidence="3" id="KW-1185">Reference proteome</keyword>
<reference evidence="2 3" key="1">
    <citation type="journal article" date="2009" name="J. Bacteriol.">
        <title>Complete and draft genome sequences of six members of the Aquificales.</title>
        <authorList>
            <person name="Reysenbach A.L."/>
            <person name="Hamamura N."/>
            <person name="Podar M."/>
            <person name="Griffiths E."/>
            <person name="Ferreira S."/>
            <person name="Hochstein R."/>
            <person name="Heidelberg J."/>
            <person name="Johnson J."/>
            <person name="Mead D."/>
            <person name="Pohorille A."/>
            <person name="Sarmiento M."/>
            <person name="Schweighofer K."/>
            <person name="Seshadri R."/>
            <person name="Voytek M.A."/>
        </authorList>
    </citation>
    <scope>NUCLEOTIDE SEQUENCE [LARGE SCALE GENOMIC DNA]</scope>
    <source>
        <strain evidence="3">DSM 14350 / EX-H1</strain>
    </source>
</reference>
<dbReference type="InterPro" id="IPR006384">
    <property type="entry name" value="HAD_hydro_PyrdxlP_Pase-like"/>
</dbReference>
<proteinExistence type="predicted"/>
<gene>
    <name evidence="2" type="ordered locus">PERMA_0409</name>
</gene>
<dbReference type="PANTHER" id="PTHR28181:SF2">
    <property type="entry name" value="PHOSPHORIC MONOESTER HYDROLASE"/>
    <property type="match status" value="1"/>
</dbReference>
<dbReference type="HOGENOM" id="CLU_058495_2_1_0"/>
<dbReference type="SUPFAM" id="SSF56784">
    <property type="entry name" value="HAD-like"/>
    <property type="match status" value="1"/>
</dbReference>
<dbReference type="EMBL" id="CP001230">
    <property type="protein sequence ID" value="ACO03295.1"/>
    <property type="molecule type" value="Genomic_DNA"/>
</dbReference>
<dbReference type="NCBIfam" id="TIGR01489">
    <property type="entry name" value="DKMTPPase-SF"/>
    <property type="match status" value="1"/>
</dbReference>
<dbReference type="EC" id="3.1.3.-" evidence="2"/>
<sequence>MKDPAVFSDFDGTITQRDVIISIMEQFAPEEWKKIHSDLMTGVIDVDLGIKKMFNLIPSEKKDEIVQWCKENVKLRDGFEDFLLFLKKRNIPFIILSGGVDFYIYPIMEPYMDLITKIYSNRGIFSGNYIDVDFIYKCNSLCKRHCGICKPYILKNYKDKNSLIYIGDGITDLDGALYSDIIFATGYLVDYLQKLHIKYNEYYNFYDIKIKLQRLL</sequence>
<dbReference type="Pfam" id="PF12710">
    <property type="entry name" value="HAD"/>
    <property type="match status" value="1"/>
</dbReference>
<dbReference type="RefSeq" id="WP_012675534.1">
    <property type="nucleotide sequence ID" value="NC_012440.1"/>
</dbReference>
<accession>C0QU34</accession>
<dbReference type="KEGG" id="pmx:PERMA_0409"/>
<dbReference type="AlphaFoldDB" id="C0QU34"/>
<dbReference type="PANTHER" id="PTHR28181">
    <property type="entry name" value="UPF0655 PROTEIN YCR015C"/>
    <property type="match status" value="1"/>
</dbReference>
<protein>
    <submittedName>
        <fullName evidence="2">2-hydroxy-3-keto-5-methylthiopentenyl-1-phosphate phosphatase (HK-MTPenyl-1-P phosphatase)</fullName>
        <ecNumber evidence="2">3.1.3.-</ecNumber>
    </submittedName>
</protein>
<dbReference type="InterPro" id="IPR036412">
    <property type="entry name" value="HAD-like_sf"/>
</dbReference>
<evidence type="ECO:0000313" key="3">
    <source>
        <dbReference type="Proteomes" id="UP000001366"/>
    </source>
</evidence>
<dbReference type="GO" id="GO:0016791">
    <property type="term" value="F:phosphatase activity"/>
    <property type="evidence" value="ECO:0007669"/>
    <property type="project" value="InterPro"/>
</dbReference>
<dbReference type="Gene3D" id="3.40.50.1000">
    <property type="entry name" value="HAD superfamily/HAD-like"/>
    <property type="match status" value="1"/>
</dbReference>
<evidence type="ECO:0000313" key="2">
    <source>
        <dbReference type="EMBL" id="ACO03295.1"/>
    </source>
</evidence>
<dbReference type="InterPro" id="IPR023214">
    <property type="entry name" value="HAD_sf"/>
</dbReference>
<dbReference type="eggNOG" id="COG4359">
    <property type="taxonomic scope" value="Bacteria"/>
</dbReference>
<dbReference type="PaxDb" id="123214-PERMA_0409"/>
<dbReference type="InterPro" id="IPR050849">
    <property type="entry name" value="HAD-like_hydrolase_phosphatase"/>
</dbReference>